<evidence type="ECO:0000256" key="3">
    <source>
        <dbReference type="ARBA" id="ARBA00023015"/>
    </source>
</evidence>
<name>A0AAV9G4B8_9PEZI</name>
<evidence type="ECO:0000256" key="1">
    <source>
        <dbReference type="ARBA" id="ARBA00022723"/>
    </source>
</evidence>
<dbReference type="PROSITE" id="PS00463">
    <property type="entry name" value="ZN2_CY6_FUNGAL_1"/>
    <property type="match status" value="1"/>
</dbReference>
<dbReference type="GO" id="GO:0003677">
    <property type="term" value="F:DNA binding"/>
    <property type="evidence" value="ECO:0007669"/>
    <property type="project" value="UniProtKB-KW"/>
</dbReference>
<dbReference type="SUPFAM" id="SSF57701">
    <property type="entry name" value="Zn2/Cys6 DNA-binding domain"/>
    <property type="match status" value="1"/>
</dbReference>
<proteinExistence type="predicted"/>
<evidence type="ECO:0000256" key="6">
    <source>
        <dbReference type="ARBA" id="ARBA00023242"/>
    </source>
</evidence>
<reference evidence="9" key="1">
    <citation type="journal article" date="2023" name="Mol. Phylogenet. Evol.">
        <title>Genome-scale phylogeny and comparative genomics of the fungal order Sordariales.</title>
        <authorList>
            <person name="Hensen N."/>
            <person name="Bonometti L."/>
            <person name="Westerberg I."/>
            <person name="Brannstrom I.O."/>
            <person name="Guillou S."/>
            <person name="Cros-Aarteil S."/>
            <person name="Calhoun S."/>
            <person name="Haridas S."/>
            <person name="Kuo A."/>
            <person name="Mondo S."/>
            <person name="Pangilinan J."/>
            <person name="Riley R."/>
            <person name="LaButti K."/>
            <person name="Andreopoulos B."/>
            <person name="Lipzen A."/>
            <person name="Chen C."/>
            <person name="Yan M."/>
            <person name="Daum C."/>
            <person name="Ng V."/>
            <person name="Clum A."/>
            <person name="Steindorff A."/>
            <person name="Ohm R.A."/>
            <person name="Martin F."/>
            <person name="Silar P."/>
            <person name="Natvig D.O."/>
            <person name="Lalanne C."/>
            <person name="Gautier V."/>
            <person name="Ament-Velasquez S.L."/>
            <person name="Kruys A."/>
            <person name="Hutchinson M.I."/>
            <person name="Powell A.J."/>
            <person name="Barry K."/>
            <person name="Miller A.N."/>
            <person name="Grigoriev I.V."/>
            <person name="Debuchy R."/>
            <person name="Gladieux P."/>
            <person name="Hiltunen Thoren M."/>
            <person name="Johannesson H."/>
        </authorList>
    </citation>
    <scope>NUCLEOTIDE SEQUENCE</scope>
    <source>
        <strain evidence="9">PSN243</strain>
    </source>
</reference>
<dbReference type="GO" id="GO:0008270">
    <property type="term" value="F:zinc ion binding"/>
    <property type="evidence" value="ECO:0007669"/>
    <property type="project" value="InterPro"/>
</dbReference>
<evidence type="ECO:0000256" key="4">
    <source>
        <dbReference type="ARBA" id="ARBA00023125"/>
    </source>
</evidence>
<comment type="caution">
    <text evidence="9">The sequence shown here is derived from an EMBL/GenBank/DDBJ whole genome shotgun (WGS) entry which is preliminary data.</text>
</comment>
<sequence length="549" mass="60511">KTKSKMGCRTCRARRVKCDEGKPACQRCISTGRVCDGYGIWGGGGNSYGSAERAVNTLFKQSSRKAPSASKTLKTTSPALIPGLDQQEYATFDFFRRRTATKLPGMFSSEFWDTLVFQLSSREPAVLHAVIALAATHRRAIAVGHARRPFLATDEKDVGLDSDEVLALQQFNKAVGHLQRFKRKTQESLRATLVSCIIFICIELLKGKVGPSQAHFQSGLKLLQEIQPGESDASPMQPHAKSVDNHVAEAFARLNIQSSISGGGPDQSCMMILHKLSELEPEAPLVFDSISSARRHLDRLVQQVHRLSAEAKQAALNCQVVPSRLVLDQERLQRSVTSWLRTFTSSLPRMETFEPEGSHRITLGAPLLLLYHAMISIMVATSLRCGDETIYDSHTASFATILEQATNLWNKIVDYVPVTPRPGQPDHLSFTVDLGFIPPLYFTALRCRVPRFRRLAIGLLASTPHREGVWDGAVTAAIARKIVEMEEGGFYSGAGIKFAQPFSFSHTGIPPSLPPDDVPRVPRANRINYVSVELPEPGTGDKVILVCKR</sequence>
<evidence type="ECO:0000313" key="10">
    <source>
        <dbReference type="Proteomes" id="UP001321760"/>
    </source>
</evidence>
<dbReference type="InterPro" id="IPR052360">
    <property type="entry name" value="Transcr_Regulatory_Proteins"/>
</dbReference>
<evidence type="ECO:0000256" key="2">
    <source>
        <dbReference type="ARBA" id="ARBA00022833"/>
    </source>
</evidence>
<feature type="non-terminal residue" evidence="9">
    <location>
        <position position="549"/>
    </location>
</feature>
<dbReference type="Pfam" id="PF00172">
    <property type="entry name" value="Zn_clus"/>
    <property type="match status" value="1"/>
</dbReference>
<evidence type="ECO:0000256" key="5">
    <source>
        <dbReference type="ARBA" id="ARBA00023163"/>
    </source>
</evidence>
<keyword evidence="1" id="KW-0479">Metal-binding</keyword>
<dbReference type="Gene3D" id="4.10.240.10">
    <property type="entry name" value="Zn(2)-C6 fungal-type DNA-binding domain"/>
    <property type="match status" value="1"/>
</dbReference>
<evidence type="ECO:0000256" key="7">
    <source>
        <dbReference type="SAM" id="Coils"/>
    </source>
</evidence>
<dbReference type="AlphaFoldDB" id="A0AAV9G4B8"/>
<keyword evidence="3" id="KW-0805">Transcription regulation</keyword>
<gene>
    <name evidence="9" type="ORF">QBC34DRAFT_284485</name>
</gene>
<accession>A0AAV9G4B8</accession>
<dbReference type="Pfam" id="PF11951">
    <property type="entry name" value="Fungal_trans_2"/>
    <property type="match status" value="1"/>
</dbReference>
<dbReference type="InterPro" id="IPR001138">
    <property type="entry name" value="Zn2Cys6_DnaBD"/>
</dbReference>
<keyword evidence="6" id="KW-0539">Nucleus</keyword>
<keyword evidence="5" id="KW-0804">Transcription</keyword>
<evidence type="ECO:0000259" key="8">
    <source>
        <dbReference type="PROSITE" id="PS50048"/>
    </source>
</evidence>
<feature type="non-terminal residue" evidence="9">
    <location>
        <position position="1"/>
    </location>
</feature>
<dbReference type="GO" id="GO:0000981">
    <property type="term" value="F:DNA-binding transcription factor activity, RNA polymerase II-specific"/>
    <property type="evidence" value="ECO:0007669"/>
    <property type="project" value="InterPro"/>
</dbReference>
<organism evidence="9 10">
    <name type="scientific">Podospora aff. communis PSN243</name>
    <dbReference type="NCBI Taxonomy" id="3040156"/>
    <lineage>
        <taxon>Eukaryota</taxon>
        <taxon>Fungi</taxon>
        <taxon>Dikarya</taxon>
        <taxon>Ascomycota</taxon>
        <taxon>Pezizomycotina</taxon>
        <taxon>Sordariomycetes</taxon>
        <taxon>Sordariomycetidae</taxon>
        <taxon>Sordariales</taxon>
        <taxon>Podosporaceae</taxon>
        <taxon>Podospora</taxon>
    </lineage>
</organism>
<dbReference type="PANTHER" id="PTHR36206">
    <property type="entry name" value="ASPERCRYPTIN BIOSYNTHESIS CLUSTER-SPECIFIC TRANSCRIPTION REGULATOR ATNN-RELATED"/>
    <property type="match status" value="1"/>
</dbReference>
<dbReference type="SMART" id="SM00066">
    <property type="entry name" value="GAL4"/>
    <property type="match status" value="1"/>
</dbReference>
<keyword evidence="10" id="KW-1185">Reference proteome</keyword>
<keyword evidence="4" id="KW-0238">DNA-binding</keyword>
<keyword evidence="2" id="KW-0862">Zinc</keyword>
<dbReference type="PROSITE" id="PS50048">
    <property type="entry name" value="ZN2_CY6_FUNGAL_2"/>
    <property type="match status" value="1"/>
</dbReference>
<feature type="domain" description="Zn(2)-C6 fungal-type" evidence="8">
    <location>
        <begin position="7"/>
        <end position="35"/>
    </location>
</feature>
<protein>
    <recommendedName>
        <fullName evidence="8">Zn(2)-C6 fungal-type domain-containing protein</fullName>
    </recommendedName>
</protein>
<feature type="coiled-coil region" evidence="7">
    <location>
        <begin position="290"/>
        <end position="317"/>
    </location>
</feature>
<dbReference type="InterPro" id="IPR036864">
    <property type="entry name" value="Zn2-C6_fun-type_DNA-bd_sf"/>
</dbReference>
<reference evidence="9" key="2">
    <citation type="submission" date="2023-05" db="EMBL/GenBank/DDBJ databases">
        <authorList>
            <consortium name="Lawrence Berkeley National Laboratory"/>
            <person name="Steindorff A."/>
            <person name="Hensen N."/>
            <person name="Bonometti L."/>
            <person name="Westerberg I."/>
            <person name="Brannstrom I.O."/>
            <person name="Guillou S."/>
            <person name="Cros-Aarteil S."/>
            <person name="Calhoun S."/>
            <person name="Haridas S."/>
            <person name="Kuo A."/>
            <person name="Mondo S."/>
            <person name="Pangilinan J."/>
            <person name="Riley R."/>
            <person name="Labutti K."/>
            <person name="Andreopoulos B."/>
            <person name="Lipzen A."/>
            <person name="Chen C."/>
            <person name="Yanf M."/>
            <person name="Daum C."/>
            <person name="Ng V."/>
            <person name="Clum A."/>
            <person name="Ohm R."/>
            <person name="Martin F."/>
            <person name="Silar P."/>
            <person name="Natvig D."/>
            <person name="Lalanne C."/>
            <person name="Gautier V."/>
            <person name="Ament-Velasquez S.L."/>
            <person name="Kruys A."/>
            <person name="Hutchinson M.I."/>
            <person name="Powell A.J."/>
            <person name="Barry K."/>
            <person name="Miller A.N."/>
            <person name="Grigoriev I.V."/>
            <person name="Debuchy R."/>
            <person name="Gladieux P."/>
            <person name="Thoren M.H."/>
            <person name="Johannesson H."/>
        </authorList>
    </citation>
    <scope>NUCLEOTIDE SEQUENCE</scope>
    <source>
        <strain evidence="9">PSN243</strain>
    </source>
</reference>
<dbReference type="EMBL" id="MU865995">
    <property type="protein sequence ID" value="KAK4443303.1"/>
    <property type="molecule type" value="Genomic_DNA"/>
</dbReference>
<evidence type="ECO:0000313" key="9">
    <source>
        <dbReference type="EMBL" id="KAK4443303.1"/>
    </source>
</evidence>
<dbReference type="CDD" id="cd00067">
    <property type="entry name" value="GAL4"/>
    <property type="match status" value="1"/>
</dbReference>
<dbReference type="PANTHER" id="PTHR36206:SF16">
    <property type="entry name" value="TRANSCRIPTION FACTOR DOMAIN-CONTAINING PROTEIN-RELATED"/>
    <property type="match status" value="1"/>
</dbReference>
<dbReference type="InterPro" id="IPR021858">
    <property type="entry name" value="Fun_TF"/>
</dbReference>
<dbReference type="Proteomes" id="UP001321760">
    <property type="component" value="Unassembled WGS sequence"/>
</dbReference>
<keyword evidence="7" id="KW-0175">Coiled coil</keyword>